<dbReference type="Proteomes" id="UP000315389">
    <property type="component" value="Unassembled WGS sequence"/>
</dbReference>
<keyword evidence="1" id="KW-0328">Glycosyltransferase</keyword>
<dbReference type="GO" id="GO:0016757">
    <property type="term" value="F:glycosyltransferase activity"/>
    <property type="evidence" value="ECO:0007669"/>
    <property type="project" value="UniProtKB-KW"/>
</dbReference>
<dbReference type="Pfam" id="PF13692">
    <property type="entry name" value="Glyco_trans_1_4"/>
    <property type="match status" value="1"/>
</dbReference>
<keyword evidence="5" id="KW-1185">Reference proteome</keyword>
<feature type="domain" description="Glycosyltransferase subfamily 4-like N-terminal" evidence="3">
    <location>
        <begin position="26"/>
        <end position="178"/>
    </location>
</feature>
<dbReference type="SUPFAM" id="SSF53756">
    <property type="entry name" value="UDP-Glycosyltransferase/glycogen phosphorylase"/>
    <property type="match status" value="1"/>
</dbReference>
<evidence type="ECO:0000256" key="1">
    <source>
        <dbReference type="ARBA" id="ARBA00022676"/>
    </source>
</evidence>
<evidence type="ECO:0000313" key="4">
    <source>
        <dbReference type="EMBL" id="TQL63887.1"/>
    </source>
</evidence>
<dbReference type="AlphaFoldDB" id="A0A542ZU82"/>
<dbReference type="InterPro" id="IPR028098">
    <property type="entry name" value="Glyco_trans_4-like_N"/>
</dbReference>
<reference evidence="4 5" key="1">
    <citation type="submission" date="2019-06" db="EMBL/GenBank/DDBJ databases">
        <title>Sequencing the genomes of 1000 actinobacteria strains.</title>
        <authorList>
            <person name="Klenk H.-P."/>
        </authorList>
    </citation>
    <scope>NUCLEOTIDE SEQUENCE [LARGE SCALE GENOMIC DNA]</scope>
    <source>
        <strain evidence="4 5">DSM 4813</strain>
    </source>
</reference>
<dbReference type="Pfam" id="PF13439">
    <property type="entry name" value="Glyco_transf_4"/>
    <property type="match status" value="1"/>
</dbReference>
<protein>
    <submittedName>
        <fullName evidence="4">Glycosyltransferase involved in cell wall biosynthesis</fullName>
    </submittedName>
</protein>
<evidence type="ECO:0000313" key="5">
    <source>
        <dbReference type="Proteomes" id="UP000315389"/>
    </source>
</evidence>
<dbReference type="EMBL" id="VFOS01000001">
    <property type="protein sequence ID" value="TQL63887.1"/>
    <property type="molecule type" value="Genomic_DNA"/>
</dbReference>
<comment type="caution">
    <text evidence="4">The sequence shown here is derived from an EMBL/GenBank/DDBJ whole genome shotgun (WGS) entry which is preliminary data.</text>
</comment>
<dbReference type="PANTHER" id="PTHR12526:SF510">
    <property type="entry name" value="D-INOSITOL 3-PHOSPHATE GLYCOSYLTRANSFERASE"/>
    <property type="match status" value="1"/>
</dbReference>
<name>A0A542ZU82_RARFA</name>
<organism evidence="4 5">
    <name type="scientific">Rarobacter faecitabidus</name>
    <dbReference type="NCBI Taxonomy" id="13243"/>
    <lineage>
        <taxon>Bacteria</taxon>
        <taxon>Bacillati</taxon>
        <taxon>Actinomycetota</taxon>
        <taxon>Actinomycetes</taxon>
        <taxon>Micrococcales</taxon>
        <taxon>Rarobacteraceae</taxon>
        <taxon>Rarobacter</taxon>
    </lineage>
</organism>
<sequence length="371" mass="40083">MRILIVTPWFPTSRLPHSGVFVVRDALALGAAHEVRVIHLISPANLGDDPLSGEVRGVPVTRVIMSRTNPLHWLRAARTVRRASRGADLIHSQAISGLLPFTLVRPAGRKPWIHTEHWSALTTPDTLPRWARPGIGVVARLLARPDVVTAVCERLAAPIRKIRGTAPVEVVGCVISPARELTRPPRDPELIRLVSVGALVPRKDPLTALRTVAALAERGIRSQLTWVGDGPLREEVIALATQLGLADRLTLTGSLDDEGVRRELDAADLMLMPTLGDNFCTVVAEALSHGRPVVSGSATGADEYTASSVGEFVEVQDPEVYAAAVIDVLRRTEAMSADEVAATLGDQFFPGVVAARYTDIYQRTAREADAR</sequence>
<evidence type="ECO:0000256" key="2">
    <source>
        <dbReference type="ARBA" id="ARBA00022679"/>
    </source>
</evidence>
<dbReference type="Gene3D" id="3.40.50.2000">
    <property type="entry name" value="Glycogen Phosphorylase B"/>
    <property type="match status" value="2"/>
</dbReference>
<dbReference type="PANTHER" id="PTHR12526">
    <property type="entry name" value="GLYCOSYLTRANSFERASE"/>
    <property type="match status" value="1"/>
</dbReference>
<dbReference type="OrthoDB" id="3171021at2"/>
<accession>A0A542ZU82</accession>
<proteinExistence type="predicted"/>
<keyword evidence="2 4" id="KW-0808">Transferase</keyword>
<dbReference type="RefSeq" id="WP_142118401.1">
    <property type="nucleotide sequence ID" value="NZ_BAAASV010000002.1"/>
</dbReference>
<evidence type="ECO:0000259" key="3">
    <source>
        <dbReference type="Pfam" id="PF13439"/>
    </source>
</evidence>
<gene>
    <name evidence="4" type="ORF">FB461_0366</name>
</gene>